<evidence type="ECO:0000259" key="10">
    <source>
        <dbReference type="PROSITE" id="PS50262"/>
    </source>
</evidence>
<keyword evidence="8" id="KW-0807">Transducer</keyword>
<dbReference type="GO" id="GO:0016493">
    <property type="term" value="F:C-C chemokine receptor activity"/>
    <property type="evidence" value="ECO:0007669"/>
    <property type="project" value="TreeGrafter"/>
</dbReference>
<dbReference type="PRINTS" id="PR00657">
    <property type="entry name" value="CCCHEMOKINER"/>
</dbReference>
<dbReference type="InterPro" id="IPR000276">
    <property type="entry name" value="GPCR_Rhodpsn"/>
</dbReference>
<dbReference type="GO" id="GO:0060326">
    <property type="term" value="P:cell chemotaxis"/>
    <property type="evidence" value="ECO:0007669"/>
    <property type="project" value="TreeGrafter"/>
</dbReference>
<dbReference type="GO" id="GO:0019722">
    <property type="term" value="P:calcium-mediated signaling"/>
    <property type="evidence" value="ECO:0007669"/>
    <property type="project" value="TreeGrafter"/>
</dbReference>
<evidence type="ECO:0000256" key="7">
    <source>
        <dbReference type="ARBA" id="ARBA00023170"/>
    </source>
</evidence>
<reference evidence="11" key="3">
    <citation type="submission" date="2025-09" db="UniProtKB">
        <authorList>
            <consortium name="Ensembl"/>
        </authorList>
    </citation>
    <scope>IDENTIFICATION</scope>
</reference>
<dbReference type="GeneTree" id="ENSGT01020000230359"/>
<evidence type="ECO:0000256" key="3">
    <source>
        <dbReference type="ARBA" id="ARBA00022692"/>
    </source>
</evidence>
<evidence type="ECO:0000256" key="8">
    <source>
        <dbReference type="ARBA" id="ARBA00023224"/>
    </source>
</evidence>
<dbReference type="GO" id="GO:0019957">
    <property type="term" value="F:C-C chemokine binding"/>
    <property type="evidence" value="ECO:0007669"/>
    <property type="project" value="TreeGrafter"/>
</dbReference>
<proteinExistence type="predicted"/>
<comment type="subcellular location">
    <subcellularLocation>
        <location evidence="1">Cell membrane</location>
        <topology evidence="1">Multi-pass membrane protein</topology>
    </subcellularLocation>
</comment>
<dbReference type="InterPro" id="IPR000355">
    <property type="entry name" value="Chemokine_rcpt"/>
</dbReference>
<dbReference type="STRING" id="42514.ENSPNAP00000026741"/>
<keyword evidence="6 9" id="KW-0472">Membrane</keyword>
<keyword evidence="7" id="KW-0675">Receptor</keyword>
<keyword evidence="4 9" id="KW-1133">Transmembrane helix</keyword>
<evidence type="ECO:0000256" key="9">
    <source>
        <dbReference type="SAM" id="Phobius"/>
    </source>
</evidence>
<evidence type="ECO:0000256" key="5">
    <source>
        <dbReference type="ARBA" id="ARBA00023040"/>
    </source>
</evidence>
<dbReference type="SUPFAM" id="SSF81321">
    <property type="entry name" value="Family A G protein-coupled receptor-like"/>
    <property type="match status" value="1"/>
</dbReference>
<dbReference type="OMA" id="MAYSHSC"/>
<feature type="transmembrane region" description="Helical" evidence="9">
    <location>
        <begin position="56"/>
        <end position="75"/>
    </location>
</feature>
<dbReference type="Pfam" id="PF00001">
    <property type="entry name" value="7tm_1"/>
    <property type="match status" value="1"/>
</dbReference>
<feature type="transmembrane region" description="Helical" evidence="9">
    <location>
        <begin position="179"/>
        <end position="198"/>
    </location>
</feature>
<name>A0A3B4DUH7_PYGNA</name>
<dbReference type="PRINTS" id="PR00237">
    <property type="entry name" value="GPCRRHODOPSN"/>
</dbReference>
<accession>A0A3B4DUH7</accession>
<dbReference type="PANTHER" id="PTHR10489">
    <property type="entry name" value="CELL ADHESION MOLECULE"/>
    <property type="match status" value="1"/>
</dbReference>
<dbReference type="GO" id="GO:0007204">
    <property type="term" value="P:positive regulation of cytosolic calcium ion concentration"/>
    <property type="evidence" value="ECO:0007669"/>
    <property type="project" value="TreeGrafter"/>
</dbReference>
<evidence type="ECO:0000313" key="12">
    <source>
        <dbReference type="Proteomes" id="UP001501920"/>
    </source>
</evidence>
<keyword evidence="12" id="KW-1185">Reference proteome</keyword>
<feature type="transmembrane region" description="Helical" evidence="9">
    <location>
        <begin position="21"/>
        <end position="44"/>
    </location>
</feature>
<keyword evidence="2" id="KW-1003">Cell membrane</keyword>
<evidence type="ECO:0000256" key="2">
    <source>
        <dbReference type="ARBA" id="ARBA00022475"/>
    </source>
</evidence>
<feature type="transmembrane region" description="Helical" evidence="9">
    <location>
        <begin position="96"/>
        <end position="114"/>
    </location>
</feature>
<dbReference type="AlphaFoldDB" id="A0A3B4DUH7"/>
<evidence type="ECO:0000313" key="11">
    <source>
        <dbReference type="Ensembl" id="ENSPNAP00000026741.2"/>
    </source>
</evidence>
<feature type="transmembrane region" description="Helical" evidence="9">
    <location>
        <begin position="144"/>
        <end position="167"/>
    </location>
</feature>
<dbReference type="GO" id="GO:0006955">
    <property type="term" value="P:immune response"/>
    <property type="evidence" value="ECO:0007669"/>
    <property type="project" value="TreeGrafter"/>
</dbReference>
<reference evidence="11" key="2">
    <citation type="submission" date="2025-08" db="UniProtKB">
        <authorList>
            <consortium name="Ensembl"/>
        </authorList>
    </citation>
    <scope>IDENTIFICATION</scope>
</reference>
<dbReference type="PANTHER" id="PTHR10489:SF627">
    <property type="entry name" value="C-C CHEMOKINE RECEPTOR TYPE 8"/>
    <property type="match status" value="1"/>
</dbReference>
<dbReference type="InterPro" id="IPR050119">
    <property type="entry name" value="CCR1-9-like"/>
</dbReference>
<dbReference type="Gene3D" id="1.20.1070.10">
    <property type="entry name" value="Rhodopsin 7-helix transmembrane proteins"/>
    <property type="match status" value="1"/>
</dbReference>
<feature type="domain" description="G-protein coupled receptors family 1 profile" evidence="10">
    <location>
        <begin position="1"/>
        <end position="242"/>
    </location>
</feature>
<evidence type="ECO:0000256" key="6">
    <source>
        <dbReference type="ARBA" id="ARBA00023136"/>
    </source>
</evidence>
<dbReference type="Ensembl" id="ENSPNAT00000004346.2">
    <property type="protein sequence ID" value="ENSPNAP00000026741.2"/>
    <property type="gene ID" value="ENSPNAG00000002082.2"/>
</dbReference>
<organism evidence="11 12">
    <name type="scientific">Pygocentrus nattereri</name>
    <name type="common">Red-bellied piranha</name>
    <dbReference type="NCBI Taxonomy" id="42514"/>
    <lineage>
        <taxon>Eukaryota</taxon>
        <taxon>Metazoa</taxon>
        <taxon>Chordata</taxon>
        <taxon>Craniata</taxon>
        <taxon>Vertebrata</taxon>
        <taxon>Euteleostomi</taxon>
        <taxon>Actinopterygii</taxon>
        <taxon>Neopterygii</taxon>
        <taxon>Teleostei</taxon>
        <taxon>Ostariophysi</taxon>
        <taxon>Characiformes</taxon>
        <taxon>Characoidei</taxon>
        <taxon>Pygocentrus</taxon>
    </lineage>
</organism>
<dbReference type="Proteomes" id="UP001501920">
    <property type="component" value="Chromosome 3"/>
</dbReference>
<reference evidence="11 12" key="1">
    <citation type="submission" date="2020-10" db="EMBL/GenBank/DDBJ databases">
        <title>Pygocentrus nattereri (red-bellied piranha) genome, fPygNat1, primary haplotype.</title>
        <authorList>
            <person name="Myers G."/>
            <person name="Meyer A."/>
            <person name="Karagic N."/>
            <person name="Pippel M."/>
            <person name="Winkler S."/>
            <person name="Tracey A."/>
            <person name="Wood J."/>
            <person name="Formenti G."/>
            <person name="Howe K."/>
            <person name="Fedrigo O."/>
            <person name="Jarvis E.D."/>
        </authorList>
    </citation>
    <scope>NUCLEOTIDE SEQUENCE [LARGE SCALE GENOMIC DNA]</scope>
</reference>
<feature type="transmembrane region" description="Helical" evidence="9">
    <location>
        <begin position="229"/>
        <end position="245"/>
    </location>
</feature>
<keyword evidence="5" id="KW-0297">G-protein coupled receptor</keyword>
<dbReference type="PROSITE" id="PS50262">
    <property type="entry name" value="G_PROTEIN_RECEP_F1_2"/>
    <property type="match status" value="1"/>
</dbReference>
<evidence type="ECO:0000256" key="1">
    <source>
        <dbReference type="ARBA" id="ARBA00004651"/>
    </source>
</evidence>
<protein>
    <recommendedName>
        <fullName evidence="10">G-protein coupled receptors family 1 profile domain-containing protein</fullName>
    </recommendedName>
</protein>
<keyword evidence="3 9" id="KW-0812">Transmembrane</keyword>
<dbReference type="GO" id="GO:0009897">
    <property type="term" value="C:external side of plasma membrane"/>
    <property type="evidence" value="ECO:0007669"/>
    <property type="project" value="TreeGrafter"/>
</dbReference>
<sequence length="281" mass="31771">LTDLNLSVGHHVGCSAEKHVCLLNLALADLLLVFTLPFLDYYANHSWNFRNAMCKIILTIYYVGFYGGIFFTVLMSTDRYLTVVHAVFDLRVRTKAYRISASVVIWIIAVASSFPELCYLQVQEYKEVVLCCAYPKHKTEASKAIGLFKMNVLGLLIPLGFCYSMVLRRLLTVRAAKKHAVCLVIVVVVVFFCCWTPYNIAVFLKGLEVIATDCKGSKKILSSLQITEAVAYLHSCLNPFLYVFVGEKFKRHLIRLLCCIPCIKVKFMKDYLTQAAGSVYL</sequence>
<dbReference type="InterPro" id="IPR017452">
    <property type="entry name" value="GPCR_Rhodpsn_7TM"/>
</dbReference>
<evidence type="ECO:0000256" key="4">
    <source>
        <dbReference type="ARBA" id="ARBA00022989"/>
    </source>
</evidence>